<dbReference type="InterPro" id="IPR038565">
    <property type="entry name" value="CLIP_sf"/>
</dbReference>
<dbReference type="eggNOG" id="KOG3627">
    <property type="taxonomic scope" value="Eukaryota"/>
</dbReference>
<dbReference type="KEGG" id="dya:Dyak_GE10379"/>
<comment type="subcellular location">
    <subcellularLocation>
        <location evidence="11">Secreted</location>
    </subcellularLocation>
</comment>
<dbReference type="InterPro" id="IPR009003">
    <property type="entry name" value="Peptidase_S1_PA"/>
</dbReference>
<evidence type="ECO:0000256" key="10">
    <source>
        <dbReference type="RuleBase" id="RU363034"/>
    </source>
</evidence>
<dbReference type="InterPro" id="IPR033116">
    <property type="entry name" value="TRYPSIN_SER"/>
</dbReference>
<dbReference type="OMA" id="IKPICVQ"/>
<keyword evidence="8" id="KW-1015">Disulfide bond</keyword>
<dbReference type="Proteomes" id="UP000002282">
    <property type="component" value="Chromosome 3R"/>
</dbReference>
<feature type="domain" description="Peptidase S1" evidence="12">
    <location>
        <begin position="104"/>
        <end position="362"/>
    </location>
</feature>
<dbReference type="PROSITE" id="PS00135">
    <property type="entry name" value="TRYPSIN_SER"/>
    <property type="match status" value="1"/>
</dbReference>
<evidence type="ECO:0000256" key="8">
    <source>
        <dbReference type="ARBA" id="ARBA00023157"/>
    </source>
</evidence>
<sequence length="366" mass="41627">MDFLRVYLFFLLQAQLLVHLAESAFPSCLPDEQCTRLSECSPLLRFLKPKNMTPAEMEVFSQRQCGYDPNGGELVYRVFVCCPAWDYVLPNHRICGQTPAAYRVARGEEAELNQMPWMAMLLYAELYMPAWNRRLVSRCAGSLITNRYVLTAGHCLKRLGYELRRVRLGEHNTLSNPDCVTEMNGRWKCAAAHLEIDVEWSIRHEDYMVIDQRPYNDIGLLRLKFPVRYTAAIKPICIELGYAFSNPSFDNYTFQIAGWGLTLWEGYSNVLLRADVTGRRADKCSLRLGLRADTQICAGSLGGSDTCKGDSGSPLMATMGRADEEFVYLAGITSYGYNQCGSGPAAYTKTSKFLEWIQWNMWEQHT</sequence>
<feature type="signal peptide" evidence="11">
    <location>
        <begin position="1"/>
        <end position="23"/>
    </location>
</feature>
<dbReference type="PRINTS" id="PR00722">
    <property type="entry name" value="CHYMOTRYPSIN"/>
</dbReference>
<dbReference type="OrthoDB" id="547031at2759"/>
<evidence type="ECO:0000256" key="4">
    <source>
        <dbReference type="ARBA" id="ARBA00022801"/>
    </source>
</evidence>
<dbReference type="FunFam" id="2.40.10.10:FF:000078">
    <property type="entry name" value="Serine protease H137"/>
    <property type="match status" value="1"/>
</dbReference>
<dbReference type="InterPro" id="IPR018114">
    <property type="entry name" value="TRYPSIN_HIS"/>
</dbReference>
<keyword evidence="2" id="KW-0479">Metal-binding</keyword>
<dbReference type="AlphaFoldDB" id="B4PNV3"/>
<dbReference type="EC" id="3.4.21.-" evidence="10"/>
<dbReference type="Pfam" id="PF00089">
    <property type="entry name" value="Trypsin"/>
    <property type="match status" value="1"/>
</dbReference>
<keyword evidence="6" id="KW-0106">Calcium</keyword>
<reference evidence="13 14" key="2">
    <citation type="journal article" date="2007" name="PLoS Biol.">
        <title>Principles of genome evolution in the Drosophila melanogaster species group.</title>
        <authorList>
            <person name="Ranz J.M."/>
            <person name="Maurin D."/>
            <person name="Chan Y.S."/>
            <person name="von Grotthuss M."/>
            <person name="Hillier L.W."/>
            <person name="Roote J."/>
            <person name="Ashburner M."/>
            <person name="Bergman C.M."/>
        </authorList>
    </citation>
    <scope>NUCLEOTIDE SEQUENCE [LARGE SCALE GENOMIC DNA]</scope>
    <source>
        <strain evidence="14">Tai18E2 / Tucson 14021-0261.01</strain>
    </source>
</reference>
<keyword evidence="1 10" id="KW-0645">Protease</keyword>
<dbReference type="PROSITE" id="PS00134">
    <property type="entry name" value="TRYPSIN_HIS"/>
    <property type="match status" value="1"/>
</dbReference>
<dbReference type="GO" id="GO:0005576">
    <property type="term" value="C:extracellular region"/>
    <property type="evidence" value="ECO:0007669"/>
    <property type="project" value="UniProtKB-SubCell"/>
</dbReference>
<protein>
    <recommendedName>
        <fullName evidence="11">CLIP domain-containing serine protease</fullName>
        <ecNumber evidence="10">3.4.21.-</ecNumber>
    </recommendedName>
</protein>
<dbReference type="Gene3D" id="3.30.1640.30">
    <property type="match status" value="1"/>
</dbReference>
<dbReference type="GO" id="GO:0004252">
    <property type="term" value="F:serine-type endopeptidase activity"/>
    <property type="evidence" value="ECO:0007669"/>
    <property type="project" value="UniProtKB-UniRule"/>
</dbReference>
<keyword evidence="7" id="KW-0865">Zymogen</keyword>
<evidence type="ECO:0000313" key="13">
    <source>
        <dbReference type="EMBL" id="EDW98163.1"/>
    </source>
</evidence>
<evidence type="ECO:0000256" key="1">
    <source>
        <dbReference type="ARBA" id="ARBA00022670"/>
    </source>
</evidence>
<dbReference type="InterPro" id="IPR043504">
    <property type="entry name" value="Peptidase_S1_PA_chymotrypsin"/>
</dbReference>
<dbReference type="CDD" id="cd00190">
    <property type="entry name" value="Tryp_SPc"/>
    <property type="match status" value="1"/>
</dbReference>
<dbReference type="MEROPS" id="S01.A38"/>
<keyword evidence="4 10" id="KW-0378">Hydrolase</keyword>
<evidence type="ECO:0000256" key="9">
    <source>
        <dbReference type="ARBA" id="ARBA00024195"/>
    </source>
</evidence>
<dbReference type="PANTHER" id="PTHR24256">
    <property type="entry name" value="TRYPTASE-RELATED"/>
    <property type="match status" value="1"/>
</dbReference>
<keyword evidence="14" id="KW-1185">Reference proteome</keyword>
<dbReference type="InterPro" id="IPR001314">
    <property type="entry name" value="Peptidase_S1A"/>
</dbReference>
<dbReference type="SUPFAM" id="SSF50494">
    <property type="entry name" value="Trypsin-like serine proteases"/>
    <property type="match status" value="1"/>
</dbReference>
<accession>B4PNV3</accession>
<dbReference type="HOGENOM" id="CLU_006842_0_3_1"/>
<proteinExistence type="inferred from homology"/>
<dbReference type="GO" id="GO:0006508">
    <property type="term" value="P:proteolysis"/>
    <property type="evidence" value="ECO:0007669"/>
    <property type="project" value="UniProtKB-KW"/>
</dbReference>
<evidence type="ECO:0000256" key="2">
    <source>
        <dbReference type="ARBA" id="ARBA00022723"/>
    </source>
</evidence>
<feature type="chain" id="PRO_5023965197" description="CLIP domain-containing serine protease" evidence="11">
    <location>
        <begin position="24"/>
        <end position="366"/>
    </location>
</feature>
<evidence type="ECO:0000313" key="14">
    <source>
        <dbReference type="Proteomes" id="UP000002282"/>
    </source>
</evidence>
<dbReference type="InterPro" id="IPR051487">
    <property type="entry name" value="Ser/Thr_Proteases_Immune/Dev"/>
</dbReference>
<dbReference type="SMR" id="B4PNV3"/>
<gene>
    <name evidence="13" type="primary">Dyak\GE10379</name>
    <name evidence="13" type="synonym">dyak_GLEANR_10309</name>
    <name evidence="13" type="synonym">GE10379</name>
    <name evidence="13" type="ORF">Dyak_GE10379</name>
</gene>
<comment type="similarity">
    <text evidence="9 11">Belongs to the peptidase S1 family. CLIP subfamily.</text>
</comment>
<dbReference type="GO" id="GO:0046872">
    <property type="term" value="F:metal ion binding"/>
    <property type="evidence" value="ECO:0007669"/>
    <property type="project" value="UniProtKB-KW"/>
</dbReference>
<evidence type="ECO:0000256" key="7">
    <source>
        <dbReference type="ARBA" id="ARBA00023145"/>
    </source>
</evidence>
<keyword evidence="3 11" id="KW-0732">Signal</keyword>
<evidence type="ECO:0000259" key="12">
    <source>
        <dbReference type="PROSITE" id="PS50240"/>
    </source>
</evidence>
<name>B4PNV3_DROYA</name>
<keyword evidence="5 10" id="KW-0720">Serine protease</keyword>
<dbReference type="SMART" id="SM00020">
    <property type="entry name" value="Tryp_SPc"/>
    <property type="match status" value="1"/>
</dbReference>
<evidence type="ECO:0000256" key="6">
    <source>
        <dbReference type="ARBA" id="ARBA00022837"/>
    </source>
</evidence>
<dbReference type="EMBL" id="CM000160">
    <property type="protein sequence ID" value="EDW98163.1"/>
    <property type="molecule type" value="Genomic_DNA"/>
</dbReference>
<evidence type="ECO:0000256" key="11">
    <source>
        <dbReference type="RuleBase" id="RU366078"/>
    </source>
</evidence>
<evidence type="ECO:0000256" key="3">
    <source>
        <dbReference type="ARBA" id="ARBA00022729"/>
    </source>
</evidence>
<dbReference type="PROSITE" id="PS50240">
    <property type="entry name" value="TRYPSIN_DOM"/>
    <property type="match status" value="1"/>
</dbReference>
<dbReference type="InterPro" id="IPR001254">
    <property type="entry name" value="Trypsin_dom"/>
</dbReference>
<evidence type="ECO:0000256" key="5">
    <source>
        <dbReference type="ARBA" id="ARBA00022825"/>
    </source>
</evidence>
<dbReference type="Gene3D" id="2.40.10.10">
    <property type="entry name" value="Trypsin-like serine proteases"/>
    <property type="match status" value="2"/>
</dbReference>
<keyword evidence="11" id="KW-0964">Secreted</keyword>
<dbReference type="InterPro" id="IPR022700">
    <property type="entry name" value="CLIP"/>
</dbReference>
<reference evidence="13 14" key="1">
    <citation type="journal article" date="2007" name="Nature">
        <title>Evolution of genes and genomes on the Drosophila phylogeny.</title>
        <authorList>
            <consortium name="Drosophila 12 Genomes Consortium"/>
            <person name="Clark A.G."/>
            <person name="Eisen M.B."/>
            <person name="Smith D.R."/>
            <person name="Bergman C.M."/>
            <person name="Oliver B."/>
            <person name="Markow T.A."/>
            <person name="Kaufman T.C."/>
            <person name="Kellis M."/>
            <person name="Gelbart W."/>
            <person name="Iyer V.N."/>
            <person name="Pollard D.A."/>
            <person name="Sackton T.B."/>
            <person name="Larracuente A.M."/>
            <person name="Singh N.D."/>
            <person name="Abad J.P."/>
            <person name="Abt D.N."/>
            <person name="Adryan B."/>
            <person name="Aguade M."/>
            <person name="Akashi H."/>
            <person name="Anderson W.W."/>
            <person name="Aquadro C.F."/>
            <person name="Ardell D.H."/>
            <person name="Arguello R."/>
            <person name="Artieri C.G."/>
            <person name="Barbash D.A."/>
            <person name="Barker D."/>
            <person name="Barsanti P."/>
            <person name="Batterham P."/>
            <person name="Batzoglou S."/>
            <person name="Begun D."/>
            <person name="Bhutkar A."/>
            <person name="Blanco E."/>
            <person name="Bosak S.A."/>
            <person name="Bradley R.K."/>
            <person name="Brand A.D."/>
            <person name="Brent M.R."/>
            <person name="Brooks A.N."/>
            <person name="Brown R.H."/>
            <person name="Butlin R.K."/>
            <person name="Caggese C."/>
            <person name="Calvi B.R."/>
            <person name="Bernardo de Carvalho A."/>
            <person name="Caspi A."/>
            <person name="Castrezana S."/>
            <person name="Celniker S.E."/>
            <person name="Chang J.L."/>
            <person name="Chapple C."/>
            <person name="Chatterji S."/>
            <person name="Chinwalla A."/>
            <person name="Civetta A."/>
            <person name="Clifton S.W."/>
            <person name="Comeron J.M."/>
            <person name="Costello J.C."/>
            <person name="Coyne J.A."/>
            <person name="Daub J."/>
            <person name="David R.G."/>
            <person name="Delcher A.L."/>
            <person name="Delehaunty K."/>
            <person name="Do C.B."/>
            <person name="Ebling H."/>
            <person name="Edwards K."/>
            <person name="Eickbush T."/>
            <person name="Evans J.D."/>
            <person name="Filipski A."/>
            <person name="Findeiss S."/>
            <person name="Freyhult E."/>
            <person name="Fulton L."/>
            <person name="Fulton R."/>
            <person name="Garcia A.C."/>
            <person name="Gardiner A."/>
            <person name="Garfield D.A."/>
            <person name="Garvin B.E."/>
            <person name="Gibson G."/>
            <person name="Gilbert D."/>
            <person name="Gnerre S."/>
            <person name="Godfrey J."/>
            <person name="Good R."/>
            <person name="Gotea V."/>
            <person name="Gravely B."/>
            <person name="Greenberg A.J."/>
            <person name="Griffiths-Jones S."/>
            <person name="Gross S."/>
            <person name="Guigo R."/>
            <person name="Gustafson E.A."/>
            <person name="Haerty W."/>
            <person name="Hahn M.W."/>
            <person name="Halligan D.L."/>
            <person name="Halpern A.L."/>
            <person name="Halter G.M."/>
            <person name="Han M.V."/>
            <person name="Heger A."/>
            <person name="Hillier L."/>
            <person name="Hinrichs A.S."/>
            <person name="Holmes I."/>
            <person name="Hoskins R.A."/>
            <person name="Hubisz M.J."/>
            <person name="Hultmark D."/>
            <person name="Huntley M.A."/>
            <person name="Jaffe D.B."/>
            <person name="Jagadeeshan S."/>
            <person name="Jeck W.R."/>
            <person name="Johnson J."/>
            <person name="Jones C.D."/>
            <person name="Jordan W.C."/>
            <person name="Karpen G.H."/>
            <person name="Kataoka E."/>
            <person name="Keightley P.D."/>
            <person name="Kheradpour P."/>
            <person name="Kirkness E.F."/>
            <person name="Koerich L.B."/>
            <person name="Kristiansen K."/>
            <person name="Kudrna D."/>
            <person name="Kulathinal R.J."/>
            <person name="Kumar S."/>
            <person name="Kwok R."/>
            <person name="Lander E."/>
            <person name="Langley C.H."/>
            <person name="Lapoint R."/>
            <person name="Lazzaro B.P."/>
            <person name="Lee S.J."/>
            <person name="Levesque L."/>
            <person name="Li R."/>
            <person name="Lin C.F."/>
            <person name="Lin M.F."/>
            <person name="Lindblad-Toh K."/>
            <person name="Llopart A."/>
            <person name="Long M."/>
            <person name="Low L."/>
            <person name="Lozovsky E."/>
            <person name="Lu J."/>
            <person name="Luo M."/>
            <person name="Machado C.A."/>
            <person name="Makalowski W."/>
            <person name="Marzo M."/>
            <person name="Matsuda M."/>
            <person name="Matzkin L."/>
            <person name="McAllister B."/>
            <person name="McBride C.S."/>
            <person name="McKernan B."/>
            <person name="McKernan K."/>
            <person name="Mendez-Lago M."/>
            <person name="Minx P."/>
            <person name="Mollenhauer M.U."/>
            <person name="Montooth K."/>
            <person name="Mount S.M."/>
            <person name="Mu X."/>
            <person name="Myers E."/>
            <person name="Negre B."/>
            <person name="Newfeld S."/>
            <person name="Nielsen R."/>
            <person name="Noor M.A."/>
            <person name="O'Grady P."/>
            <person name="Pachter L."/>
            <person name="Papaceit M."/>
            <person name="Parisi M.J."/>
            <person name="Parisi M."/>
            <person name="Parts L."/>
            <person name="Pedersen J.S."/>
            <person name="Pesole G."/>
            <person name="Phillippy A.M."/>
            <person name="Ponting C.P."/>
            <person name="Pop M."/>
            <person name="Porcelli D."/>
            <person name="Powell J.R."/>
            <person name="Prohaska S."/>
            <person name="Pruitt K."/>
            <person name="Puig M."/>
            <person name="Quesneville H."/>
            <person name="Ram K.R."/>
            <person name="Rand D."/>
            <person name="Rasmussen M.D."/>
            <person name="Reed L.K."/>
            <person name="Reenan R."/>
            <person name="Reily A."/>
            <person name="Remington K.A."/>
            <person name="Rieger T.T."/>
            <person name="Ritchie M.G."/>
            <person name="Robin C."/>
            <person name="Rogers Y.H."/>
            <person name="Rohde C."/>
            <person name="Rozas J."/>
            <person name="Rubenfield M.J."/>
            <person name="Ruiz A."/>
            <person name="Russo S."/>
            <person name="Salzberg S.L."/>
            <person name="Sanchez-Gracia A."/>
            <person name="Saranga D.J."/>
            <person name="Sato H."/>
            <person name="Schaeffer S.W."/>
            <person name="Schatz M.C."/>
            <person name="Schlenke T."/>
            <person name="Schwartz R."/>
            <person name="Segarra C."/>
            <person name="Singh R.S."/>
            <person name="Sirot L."/>
            <person name="Sirota M."/>
            <person name="Sisneros N.B."/>
            <person name="Smith C.D."/>
            <person name="Smith T.F."/>
            <person name="Spieth J."/>
            <person name="Stage D.E."/>
            <person name="Stark A."/>
            <person name="Stephan W."/>
            <person name="Strausberg R.L."/>
            <person name="Strempel S."/>
            <person name="Sturgill D."/>
            <person name="Sutton G."/>
            <person name="Sutton G.G."/>
            <person name="Tao W."/>
            <person name="Teichmann S."/>
            <person name="Tobari Y.N."/>
            <person name="Tomimura Y."/>
            <person name="Tsolas J.M."/>
            <person name="Valente V.L."/>
            <person name="Venter E."/>
            <person name="Venter J.C."/>
            <person name="Vicario S."/>
            <person name="Vieira F.G."/>
            <person name="Vilella A.J."/>
            <person name="Villasante A."/>
            <person name="Walenz B."/>
            <person name="Wang J."/>
            <person name="Wasserman M."/>
            <person name="Watts T."/>
            <person name="Wilson D."/>
            <person name="Wilson R.K."/>
            <person name="Wing R.A."/>
            <person name="Wolfner M.F."/>
            <person name="Wong A."/>
            <person name="Wong G.K."/>
            <person name="Wu C.I."/>
            <person name="Wu G."/>
            <person name="Yamamoto D."/>
            <person name="Yang H.P."/>
            <person name="Yang S.P."/>
            <person name="Yorke J.A."/>
            <person name="Yoshida K."/>
            <person name="Zdobnov E."/>
            <person name="Zhang P."/>
            <person name="Zhang Y."/>
            <person name="Zimin A.V."/>
            <person name="Baldwin J."/>
            <person name="Abdouelleil A."/>
            <person name="Abdulkadir J."/>
            <person name="Abebe A."/>
            <person name="Abera B."/>
            <person name="Abreu J."/>
            <person name="Acer S.C."/>
            <person name="Aftuck L."/>
            <person name="Alexander A."/>
            <person name="An P."/>
            <person name="Anderson E."/>
            <person name="Anderson S."/>
            <person name="Arachi H."/>
            <person name="Azer M."/>
            <person name="Bachantsang P."/>
            <person name="Barry A."/>
            <person name="Bayul T."/>
            <person name="Berlin A."/>
            <person name="Bessette D."/>
            <person name="Bloom T."/>
            <person name="Blye J."/>
            <person name="Boguslavskiy L."/>
            <person name="Bonnet C."/>
            <person name="Boukhgalter B."/>
            <person name="Bourzgui I."/>
            <person name="Brown A."/>
            <person name="Cahill P."/>
            <person name="Channer S."/>
            <person name="Cheshatsang Y."/>
            <person name="Chuda L."/>
            <person name="Citroen M."/>
            <person name="Collymore A."/>
            <person name="Cooke P."/>
            <person name="Costello M."/>
            <person name="D'Aco K."/>
            <person name="Daza R."/>
            <person name="De Haan G."/>
            <person name="DeGray S."/>
            <person name="DeMaso C."/>
            <person name="Dhargay N."/>
            <person name="Dooley K."/>
            <person name="Dooley E."/>
            <person name="Doricent M."/>
            <person name="Dorje P."/>
            <person name="Dorjee K."/>
            <person name="Dupes A."/>
            <person name="Elong R."/>
            <person name="Falk J."/>
            <person name="Farina A."/>
            <person name="Faro S."/>
            <person name="Ferguson D."/>
            <person name="Fisher S."/>
            <person name="Foley C.D."/>
            <person name="Franke A."/>
            <person name="Friedrich D."/>
            <person name="Gadbois L."/>
            <person name="Gearin G."/>
            <person name="Gearin C.R."/>
            <person name="Giannoukos G."/>
            <person name="Goode T."/>
            <person name="Graham J."/>
            <person name="Grandbois E."/>
            <person name="Grewal S."/>
            <person name="Gyaltsen K."/>
            <person name="Hafez N."/>
            <person name="Hagos B."/>
            <person name="Hall J."/>
            <person name="Henson C."/>
            <person name="Hollinger A."/>
            <person name="Honan T."/>
            <person name="Huard M.D."/>
            <person name="Hughes L."/>
            <person name="Hurhula B."/>
            <person name="Husby M.E."/>
            <person name="Kamat A."/>
            <person name="Kanga B."/>
            <person name="Kashin S."/>
            <person name="Khazanovich D."/>
            <person name="Kisner P."/>
            <person name="Lance K."/>
            <person name="Lara M."/>
            <person name="Lee W."/>
            <person name="Lennon N."/>
            <person name="Letendre F."/>
            <person name="LeVine R."/>
            <person name="Lipovsky A."/>
            <person name="Liu X."/>
            <person name="Liu J."/>
            <person name="Liu S."/>
            <person name="Lokyitsang T."/>
            <person name="Lokyitsang Y."/>
            <person name="Lubonja R."/>
            <person name="Lui A."/>
            <person name="MacDonald P."/>
            <person name="Magnisalis V."/>
            <person name="Maru K."/>
            <person name="Matthews C."/>
            <person name="McCusker W."/>
            <person name="McDonough S."/>
            <person name="Mehta T."/>
            <person name="Meldrim J."/>
            <person name="Meneus L."/>
            <person name="Mihai O."/>
            <person name="Mihalev A."/>
            <person name="Mihova T."/>
            <person name="Mittelman R."/>
            <person name="Mlenga V."/>
            <person name="Montmayeur A."/>
            <person name="Mulrain L."/>
            <person name="Navidi A."/>
            <person name="Naylor J."/>
            <person name="Negash T."/>
            <person name="Nguyen T."/>
            <person name="Nguyen N."/>
            <person name="Nicol R."/>
            <person name="Norbu C."/>
            <person name="Norbu N."/>
            <person name="Novod N."/>
            <person name="O'Neill B."/>
            <person name="Osman S."/>
            <person name="Markiewicz E."/>
            <person name="Oyono O.L."/>
            <person name="Patti C."/>
            <person name="Phunkhang P."/>
            <person name="Pierre F."/>
            <person name="Priest M."/>
            <person name="Raghuraman S."/>
            <person name="Rege F."/>
            <person name="Reyes R."/>
            <person name="Rise C."/>
            <person name="Rogov P."/>
            <person name="Ross K."/>
            <person name="Ryan E."/>
            <person name="Settipalli S."/>
            <person name="Shea T."/>
            <person name="Sherpa N."/>
            <person name="Shi L."/>
            <person name="Shih D."/>
            <person name="Sparrow T."/>
            <person name="Spaulding J."/>
            <person name="Stalker J."/>
            <person name="Stange-Thomann N."/>
            <person name="Stavropoulos S."/>
            <person name="Stone C."/>
            <person name="Strader C."/>
            <person name="Tesfaye S."/>
            <person name="Thomson T."/>
            <person name="Thoulutsang Y."/>
            <person name="Thoulutsang D."/>
            <person name="Topham K."/>
            <person name="Topping I."/>
            <person name="Tsamla T."/>
            <person name="Vassiliev H."/>
            <person name="Vo A."/>
            <person name="Wangchuk T."/>
            <person name="Wangdi T."/>
            <person name="Weiand M."/>
            <person name="Wilkinson J."/>
            <person name="Wilson A."/>
            <person name="Yadav S."/>
            <person name="Young G."/>
            <person name="Yu Q."/>
            <person name="Zembek L."/>
            <person name="Zhong D."/>
            <person name="Zimmer A."/>
            <person name="Zwirko Z."/>
            <person name="Jaffe D.B."/>
            <person name="Alvarez P."/>
            <person name="Brockman W."/>
            <person name="Butler J."/>
            <person name="Chin C."/>
            <person name="Gnerre S."/>
            <person name="Grabherr M."/>
            <person name="Kleber M."/>
            <person name="Mauceli E."/>
            <person name="MacCallum I."/>
        </authorList>
    </citation>
    <scope>NUCLEOTIDE SEQUENCE [LARGE SCALE GENOMIC DNA]</scope>
    <source>
        <strain evidence="14">Tai18E2 / Tucson 14021-0261.01</strain>
    </source>
</reference>
<dbReference type="Pfam" id="PF12032">
    <property type="entry name" value="CLIP"/>
    <property type="match status" value="1"/>
</dbReference>
<dbReference type="PhylomeDB" id="B4PNV3"/>
<comment type="domain">
    <text evidence="11">The clip domain consists of 35-55 residues which are 'knitted' together usually by 3 conserved disulfide bonds forming a clip-like compact structure.</text>
</comment>
<organism evidence="13 14">
    <name type="scientific">Drosophila yakuba</name>
    <name type="common">Fruit fly</name>
    <dbReference type="NCBI Taxonomy" id="7245"/>
    <lineage>
        <taxon>Eukaryota</taxon>
        <taxon>Metazoa</taxon>
        <taxon>Ecdysozoa</taxon>
        <taxon>Arthropoda</taxon>
        <taxon>Hexapoda</taxon>
        <taxon>Insecta</taxon>
        <taxon>Pterygota</taxon>
        <taxon>Neoptera</taxon>
        <taxon>Endopterygota</taxon>
        <taxon>Diptera</taxon>
        <taxon>Brachycera</taxon>
        <taxon>Muscomorpha</taxon>
        <taxon>Ephydroidea</taxon>
        <taxon>Drosophilidae</taxon>
        <taxon>Drosophila</taxon>
        <taxon>Sophophora</taxon>
    </lineage>
</organism>